<gene>
    <name evidence="2" type="ORF">BLX24_02635</name>
</gene>
<organism evidence="2 3">
    <name type="scientific">Arsenicibacter rosenii</name>
    <dbReference type="NCBI Taxonomy" id="1750698"/>
    <lineage>
        <taxon>Bacteria</taxon>
        <taxon>Pseudomonadati</taxon>
        <taxon>Bacteroidota</taxon>
        <taxon>Cytophagia</taxon>
        <taxon>Cytophagales</taxon>
        <taxon>Spirosomataceae</taxon>
        <taxon>Arsenicibacter</taxon>
    </lineage>
</organism>
<feature type="domain" description="Putative exodeoxyribonuclease 8 PDDEXK-like" evidence="1">
    <location>
        <begin position="112"/>
        <end position="214"/>
    </location>
</feature>
<keyword evidence="3" id="KW-1185">Reference proteome</keyword>
<protein>
    <recommendedName>
        <fullName evidence="1">Putative exodeoxyribonuclease 8 PDDEXK-like domain-containing protein</fullName>
    </recommendedName>
</protein>
<reference evidence="2 3" key="1">
    <citation type="submission" date="2016-10" db="EMBL/GenBank/DDBJ databases">
        <title>Arsenicibacter rosenii gen. nov., sp. nov., an efficient arsenic-methylating bacterium isolated from an arsenic-contaminated paddy soil.</title>
        <authorList>
            <person name="Huang K."/>
        </authorList>
    </citation>
    <scope>NUCLEOTIDE SEQUENCE [LARGE SCALE GENOMIC DNA]</scope>
    <source>
        <strain evidence="2 3">SM-1</strain>
    </source>
</reference>
<accession>A0A1S2VQD5</accession>
<proteinExistence type="predicted"/>
<name>A0A1S2VQD5_9BACT</name>
<dbReference type="Pfam" id="PF12684">
    <property type="entry name" value="DUF3799"/>
    <property type="match status" value="1"/>
</dbReference>
<dbReference type="OrthoDB" id="792901at2"/>
<dbReference type="RefSeq" id="WP_071501499.1">
    <property type="nucleotide sequence ID" value="NZ_MORL01000001.1"/>
</dbReference>
<dbReference type="EMBL" id="MORL01000001">
    <property type="protein sequence ID" value="OIN60993.1"/>
    <property type="molecule type" value="Genomic_DNA"/>
</dbReference>
<comment type="caution">
    <text evidence="2">The sequence shown here is derived from an EMBL/GenBank/DDBJ whole genome shotgun (WGS) entry which is preliminary data.</text>
</comment>
<dbReference type="InterPro" id="IPR024432">
    <property type="entry name" value="Put_RecE_PDDEXK-like_dom"/>
</dbReference>
<evidence type="ECO:0000259" key="1">
    <source>
        <dbReference type="Pfam" id="PF12684"/>
    </source>
</evidence>
<evidence type="ECO:0000313" key="2">
    <source>
        <dbReference type="EMBL" id="OIN60993.1"/>
    </source>
</evidence>
<sequence>MLEPINLAESEYRSLPRIANSDLTELHFLQMGYAVRPIYPSTAQFGTTFHQLILEPDKPVDWQLHPEKQRTDLAHMQRAWQYFLSLYKDKGPFTFTSTEQILLFDQPSPTGTVACKAKLDAIGFYRDQPWVVDLKTTSAASLKEFVKCFDKYDYDRQAAFYLDALSLKLEQPLRNNVYFIGLQKQRPYHVYVVDMNQHPRMLQIGRQKYQTLLRKASLELANPTGWRPSAWQRTSQGL</sequence>
<evidence type="ECO:0000313" key="3">
    <source>
        <dbReference type="Proteomes" id="UP000181790"/>
    </source>
</evidence>
<dbReference type="AlphaFoldDB" id="A0A1S2VQD5"/>
<dbReference type="Gene3D" id="3.90.320.10">
    <property type="match status" value="1"/>
</dbReference>
<dbReference type="InterPro" id="IPR011604">
    <property type="entry name" value="PDDEXK-like_dom_sf"/>
</dbReference>
<dbReference type="Proteomes" id="UP000181790">
    <property type="component" value="Unassembled WGS sequence"/>
</dbReference>